<dbReference type="Proteomes" id="UP000001510">
    <property type="component" value="Chromosome"/>
</dbReference>
<dbReference type="STRING" id="449447.MAE_07540"/>
<evidence type="ECO:0000313" key="2">
    <source>
        <dbReference type="EMBL" id="BAG00576.1"/>
    </source>
</evidence>
<dbReference type="AlphaFoldDB" id="B0JQB7"/>
<reference evidence="2 3" key="1">
    <citation type="journal article" date="2007" name="DNA Res.">
        <title>Complete genomic structure of the bloom-forming toxic cyanobacterium Microcystis aeruginosa NIES-843.</title>
        <authorList>
            <person name="Kaneko T."/>
            <person name="Nakajima N."/>
            <person name="Okamoto S."/>
            <person name="Suzuki I."/>
            <person name="Tanabe Y."/>
            <person name="Tamaoki M."/>
            <person name="Nakamura Y."/>
            <person name="Kasai F."/>
            <person name="Watanabe A."/>
            <person name="Kawashima K."/>
            <person name="Kishida Y."/>
            <person name="Ono A."/>
            <person name="Shimizu Y."/>
            <person name="Takahashi C."/>
            <person name="Minami C."/>
            <person name="Fujishiro T."/>
            <person name="Kohara M."/>
            <person name="Katoh M."/>
            <person name="Nakazaki N."/>
            <person name="Nakayama S."/>
            <person name="Yamada M."/>
            <person name="Tabata S."/>
            <person name="Watanabe M.M."/>
        </authorList>
    </citation>
    <scope>NUCLEOTIDE SEQUENCE [LARGE SCALE GENOMIC DNA]</scope>
    <source>
        <strain evidence="3">NIES-843 / IAM M-247</strain>
    </source>
</reference>
<dbReference type="KEGG" id="mar:MAE_07540"/>
<feature type="region of interest" description="Disordered" evidence="1">
    <location>
        <begin position="45"/>
        <end position="69"/>
    </location>
</feature>
<dbReference type="PaxDb" id="449447-MAE_07540"/>
<dbReference type="EnsemblBacteria" id="BAG00576">
    <property type="protein sequence ID" value="BAG00576"/>
    <property type="gene ID" value="MAE_07540"/>
</dbReference>
<organism evidence="2 3">
    <name type="scientific">Microcystis aeruginosa (strain NIES-843 / IAM M-2473)</name>
    <dbReference type="NCBI Taxonomy" id="449447"/>
    <lineage>
        <taxon>Bacteria</taxon>
        <taxon>Bacillati</taxon>
        <taxon>Cyanobacteriota</taxon>
        <taxon>Cyanophyceae</taxon>
        <taxon>Oscillatoriophycideae</taxon>
        <taxon>Chroococcales</taxon>
        <taxon>Microcystaceae</taxon>
        <taxon>Microcystis</taxon>
    </lineage>
</organism>
<accession>B0JQB7</accession>
<protein>
    <submittedName>
        <fullName evidence="2">Uncharacterized protein</fullName>
    </submittedName>
</protein>
<sequence>MGNSRGFDRYDKLNDIHSRKPRWFKRPNISISFETTRFYTGNQLSKERVHPSAPSSKLGVWGSLPKKYP</sequence>
<evidence type="ECO:0000313" key="3">
    <source>
        <dbReference type="Proteomes" id="UP000001510"/>
    </source>
</evidence>
<gene>
    <name evidence="2" type="ordered locus">MAE_07540</name>
</gene>
<proteinExistence type="predicted"/>
<dbReference type="EMBL" id="AP009552">
    <property type="protein sequence ID" value="BAG00576.1"/>
    <property type="molecule type" value="Genomic_DNA"/>
</dbReference>
<dbReference type="HOGENOM" id="CLU_2771255_0_0_3"/>
<evidence type="ECO:0000256" key="1">
    <source>
        <dbReference type="SAM" id="MobiDB-lite"/>
    </source>
</evidence>
<name>B0JQB7_MICAN</name>
<keyword evidence="3" id="KW-1185">Reference proteome</keyword>